<evidence type="ECO:0000313" key="12">
    <source>
        <dbReference type="EMBL" id="PVZ72106.1"/>
    </source>
</evidence>
<dbReference type="Pfam" id="PF14840">
    <property type="entry name" value="DNA_pol3_delt_C"/>
    <property type="match status" value="1"/>
</dbReference>
<dbReference type="InterPro" id="IPR005790">
    <property type="entry name" value="DNA_polIII_delta"/>
</dbReference>
<evidence type="ECO:0000256" key="8">
    <source>
        <dbReference type="ARBA" id="ARBA00049244"/>
    </source>
</evidence>
<dbReference type="Pfam" id="PF06144">
    <property type="entry name" value="DNA_pol3_delta"/>
    <property type="match status" value="1"/>
</dbReference>
<organism evidence="12 13">
    <name type="scientific">Pelagibaculum spongiae</name>
    <dbReference type="NCBI Taxonomy" id="2080658"/>
    <lineage>
        <taxon>Bacteria</taxon>
        <taxon>Pseudomonadati</taxon>
        <taxon>Pseudomonadota</taxon>
        <taxon>Gammaproteobacteria</taxon>
        <taxon>Oceanospirillales</taxon>
        <taxon>Pelagibaculum</taxon>
    </lineage>
</organism>
<dbReference type="EC" id="2.7.7.7" evidence="1 9"/>
<dbReference type="Gene3D" id="3.40.50.300">
    <property type="entry name" value="P-loop containing nucleotide triphosphate hydrolases"/>
    <property type="match status" value="1"/>
</dbReference>
<dbReference type="PANTHER" id="PTHR34388">
    <property type="entry name" value="DNA POLYMERASE III SUBUNIT DELTA"/>
    <property type="match status" value="1"/>
</dbReference>
<evidence type="ECO:0000313" key="13">
    <source>
        <dbReference type="Proteomes" id="UP000244906"/>
    </source>
</evidence>
<evidence type="ECO:0000256" key="1">
    <source>
        <dbReference type="ARBA" id="ARBA00012417"/>
    </source>
</evidence>
<keyword evidence="5" id="KW-0235">DNA replication</keyword>
<keyword evidence="4" id="KW-0548">Nucleotidyltransferase</keyword>
<dbReference type="InterPro" id="IPR010372">
    <property type="entry name" value="DNA_pol3_delta_N"/>
</dbReference>
<dbReference type="GO" id="GO:0006261">
    <property type="term" value="P:DNA-templated DNA replication"/>
    <property type="evidence" value="ECO:0007669"/>
    <property type="project" value="TreeGrafter"/>
</dbReference>
<dbReference type="CDD" id="cd18138">
    <property type="entry name" value="HLD_clamp_pol_III_delta"/>
    <property type="match status" value="1"/>
</dbReference>
<keyword evidence="3" id="KW-0808">Transferase</keyword>
<feature type="domain" description="DNA polymerase III delta N-terminal" evidence="10">
    <location>
        <begin position="21"/>
        <end position="133"/>
    </location>
</feature>
<dbReference type="Gene3D" id="1.20.272.10">
    <property type="match status" value="1"/>
</dbReference>
<reference evidence="12 13" key="1">
    <citation type="submission" date="2018-04" db="EMBL/GenBank/DDBJ databases">
        <title>Thalassorhabdus spongiae gen. nov., sp. nov., isolated from a marine sponge in South-West Iceland.</title>
        <authorList>
            <person name="Knobloch S."/>
            <person name="Daussin A."/>
            <person name="Johannsson R."/>
            <person name="Marteinsson V.T."/>
        </authorList>
    </citation>
    <scope>NUCLEOTIDE SEQUENCE [LARGE SCALE GENOMIC DNA]</scope>
    <source>
        <strain evidence="12 13">Hp12</strain>
    </source>
</reference>
<keyword evidence="13" id="KW-1185">Reference proteome</keyword>
<accession>A0A2V1GZD6</accession>
<dbReference type="NCBIfam" id="TIGR01128">
    <property type="entry name" value="holA"/>
    <property type="match status" value="1"/>
</dbReference>
<comment type="caution">
    <text evidence="12">The sequence shown here is derived from an EMBL/GenBank/DDBJ whole genome shotgun (WGS) entry which is preliminary data.</text>
</comment>
<dbReference type="InterPro" id="IPR008921">
    <property type="entry name" value="DNA_pol3_clamp-load_cplx_C"/>
</dbReference>
<evidence type="ECO:0000256" key="9">
    <source>
        <dbReference type="NCBIfam" id="TIGR01128"/>
    </source>
</evidence>
<proteinExistence type="inferred from homology"/>
<comment type="similarity">
    <text evidence="7">Belongs to the DNA polymerase HolA subunit family.</text>
</comment>
<comment type="catalytic activity">
    <reaction evidence="8">
        <text>DNA(n) + a 2'-deoxyribonucleoside 5'-triphosphate = DNA(n+1) + diphosphate</text>
        <dbReference type="Rhea" id="RHEA:22508"/>
        <dbReference type="Rhea" id="RHEA-COMP:17339"/>
        <dbReference type="Rhea" id="RHEA-COMP:17340"/>
        <dbReference type="ChEBI" id="CHEBI:33019"/>
        <dbReference type="ChEBI" id="CHEBI:61560"/>
        <dbReference type="ChEBI" id="CHEBI:173112"/>
        <dbReference type="EC" id="2.7.7.7"/>
    </reaction>
</comment>
<dbReference type="RefSeq" id="WP_116685691.1">
    <property type="nucleotide sequence ID" value="NZ_CAWNYD010000001.1"/>
</dbReference>
<evidence type="ECO:0000256" key="6">
    <source>
        <dbReference type="ARBA" id="ARBA00022932"/>
    </source>
</evidence>
<dbReference type="SUPFAM" id="SSF48019">
    <property type="entry name" value="post-AAA+ oligomerization domain-like"/>
    <property type="match status" value="1"/>
</dbReference>
<dbReference type="GO" id="GO:0003677">
    <property type="term" value="F:DNA binding"/>
    <property type="evidence" value="ECO:0007669"/>
    <property type="project" value="InterPro"/>
</dbReference>
<dbReference type="EMBL" id="QDDL01000001">
    <property type="protein sequence ID" value="PVZ72106.1"/>
    <property type="molecule type" value="Genomic_DNA"/>
</dbReference>
<evidence type="ECO:0000256" key="2">
    <source>
        <dbReference type="ARBA" id="ARBA00017703"/>
    </source>
</evidence>
<evidence type="ECO:0000256" key="3">
    <source>
        <dbReference type="ARBA" id="ARBA00022679"/>
    </source>
</evidence>
<dbReference type="OrthoDB" id="9770982at2"/>
<evidence type="ECO:0000256" key="4">
    <source>
        <dbReference type="ARBA" id="ARBA00022695"/>
    </source>
</evidence>
<evidence type="ECO:0000259" key="11">
    <source>
        <dbReference type="Pfam" id="PF14840"/>
    </source>
</evidence>
<evidence type="ECO:0000256" key="7">
    <source>
        <dbReference type="ARBA" id="ARBA00034754"/>
    </source>
</evidence>
<dbReference type="PANTHER" id="PTHR34388:SF1">
    <property type="entry name" value="DNA POLYMERASE III SUBUNIT DELTA"/>
    <property type="match status" value="1"/>
</dbReference>
<evidence type="ECO:0000259" key="10">
    <source>
        <dbReference type="Pfam" id="PF06144"/>
    </source>
</evidence>
<name>A0A2V1GZD6_9GAMM</name>
<gene>
    <name evidence="12" type="ORF">DC094_03565</name>
</gene>
<dbReference type="InterPro" id="IPR032780">
    <property type="entry name" value="DNA_pol3_delt_C"/>
</dbReference>
<evidence type="ECO:0000256" key="5">
    <source>
        <dbReference type="ARBA" id="ARBA00022705"/>
    </source>
</evidence>
<dbReference type="Proteomes" id="UP000244906">
    <property type="component" value="Unassembled WGS sequence"/>
</dbReference>
<dbReference type="InterPro" id="IPR027417">
    <property type="entry name" value="P-loop_NTPase"/>
</dbReference>
<dbReference type="GO" id="GO:0009360">
    <property type="term" value="C:DNA polymerase III complex"/>
    <property type="evidence" value="ECO:0007669"/>
    <property type="project" value="UniProtKB-UniRule"/>
</dbReference>
<dbReference type="AlphaFoldDB" id="A0A2V1GZD6"/>
<dbReference type="GO" id="GO:0003887">
    <property type="term" value="F:DNA-directed DNA polymerase activity"/>
    <property type="evidence" value="ECO:0007669"/>
    <property type="project" value="UniProtKB-UniRule"/>
</dbReference>
<keyword evidence="6" id="KW-0239">DNA-directed DNA polymerase</keyword>
<protein>
    <recommendedName>
        <fullName evidence="2 9">DNA polymerase III subunit delta</fullName>
        <ecNumber evidence="1 9">2.7.7.7</ecNumber>
    </recommendedName>
</protein>
<feature type="domain" description="DNA polymerase III subunit delta C-terminal" evidence="11">
    <location>
        <begin position="213"/>
        <end position="302"/>
    </location>
</feature>
<dbReference type="Gene3D" id="1.10.8.60">
    <property type="match status" value="1"/>
</dbReference>
<sequence length="346" mass="37520">MKIKAEQLQSKLSQGLPPVILISGDAPLLVQETADSVRSHLLAQGYERNRHSVESGFVWNELLEDAGSLSLFSSYKLLELAMPNGKPGTEGSGIIKGFCQNPPADTVLLIVTGKLDGSAQRSAWHKAIDKAGWLVQLWPPTVQQMPGWIRQRLQKAGFKPDQSACEILSSRTEGNLLAASQEVEKLALLLPAGPLSGDAVAQAVADSARYDIFQWVDACLAGDAERVCRVLEGLKAEGDEPTLLVWALARELRTLSQVVYARAAGQNPDAALDKAKTPGLPPFLWDKRKPLLKSILRRHGNIASWQSWLEACGEADRICKGMAPGDVWLKLLSIGLAMAGRPVEPL</sequence>
<dbReference type="SUPFAM" id="SSF52540">
    <property type="entry name" value="P-loop containing nucleoside triphosphate hydrolases"/>
    <property type="match status" value="1"/>
</dbReference>